<dbReference type="PANTHER" id="PTHR47053:SF3">
    <property type="entry name" value="GAMMA-D-GLUTAMYL-L-LYSINE DIPEPTIDYL-PEPTIDASE"/>
    <property type="match status" value="1"/>
</dbReference>
<evidence type="ECO:0000256" key="4">
    <source>
        <dbReference type="ARBA" id="ARBA00022807"/>
    </source>
</evidence>
<proteinExistence type="inferred from homology"/>
<feature type="domain" description="NlpC/P60" evidence="5">
    <location>
        <begin position="198"/>
        <end position="322"/>
    </location>
</feature>
<keyword evidence="3" id="KW-0378">Hydrolase</keyword>
<evidence type="ECO:0000256" key="2">
    <source>
        <dbReference type="ARBA" id="ARBA00022670"/>
    </source>
</evidence>
<comment type="caution">
    <text evidence="6">The sequence shown here is derived from an EMBL/GenBank/DDBJ whole genome shotgun (WGS) entry which is preliminary data.</text>
</comment>
<dbReference type="Gene3D" id="2.30.30.40">
    <property type="entry name" value="SH3 Domains"/>
    <property type="match status" value="1"/>
</dbReference>
<reference evidence="6 7" key="1">
    <citation type="submission" date="2017-05" db="EMBL/GenBank/DDBJ databases">
        <title>Virgibacillus sp. AK90 isolated from a saltern of Kakinada, India.</title>
        <authorList>
            <person name="Gupta V."/>
            <person name="Sidhu C."/>
            <person name="Korpole S."/>
            <person name="Pinnaka A.K."/>
        </authorList>
    </citation>
    <scope>NUCLEOTIDE SEQUENCE [LARGE SCALE GENOMIC DNA]</scope>
    <source>
        <strain evidence="6 7">AK90</strain>
    </source>
</reference>
<sequence>MEDSFYKIGGSIVSQQTYEQTTNERYVTCVSVATVWTEPLSARRIDALALHNPAHVDQWVKQLDDTEKLALCVENRIQTQLLYGEQVLVTEWAGDWAHVIIPTQPSHKDRRGYPGWVPACQLKQISNQDWLQPIGAIVRSPFASLTIHNESSIHLSYLTILPVKRHHGSTTSVVTPHGIGYVHTQDIELFSKADGIVRSNGESIVAIAKSYIGLDYLWGGMSAYGYDCSGLAYAAHKANGYQIARDAGDQVKGGVKVPLDRILPGDLLFFAYQNGKGRIHHVGIYSGNGDMLHAPQTGKGIEQISLANTMYETELCAARRYWQEEETIENGKSNSRSKPSEEIF</sequence>
<name>A0A3E0WV47_9BACI</name>
<accession>A0A3E0WV47</accession>
<organism evidence="6 7">
    <name type="scientific">Virgibacillus dokdonensis</name>
    <dbReference type="NCBI Taxonomy" id="302167"/>
    <lineage>
        <taxon>Bacteria</taxon>
        <taxon>Bacillati</taxon>
        <taxon>Bacillota</taxon>
        <taxon>Bacilli</taxon>
        <taxon>Bacillales</taxon>
        <taxon>Bacillaceae</taxon>
        <taxon>Virgibacillus</taxon>
    </lineage>
</organism>
<evidence type="ECO:0000313" key="7">
    <source>
        <dbReference type="Proteomes" id="UP000256488"/>
    </source>
</evidence>
<dbReference type="InterPro" id="IPR057812">
    <property type="entry name" value="SH3_YKFC_2nd"/>
</dbReference>
<keyword evidence="2" id="KW-0645">Protease</keyword>
<evidence type="ECO:0000256" key="3">
    <source>
        <dbReference type="ARBA" id="ARBA00022801"/>
    </source>
</evidence>
<dbReference type="InterPro" id="IPR038765">
    <property type="entry name" value="Papain-like_cys_pep_sf"/>
</dbReference>
<dbReference type="InterPro" id="IPR051202">
    <property type="entry name" value="Peptidase_C40"/>
</dbReference>
<evidence type="ECO:0000313" key="6">
    <source>
        <dbReference type="EMBL" id="RFA36698.1"/>
    </source>
</evidence>
<dbReference type="SUPFAM" id="SSF54001">
    <property type="entry name" value="Cysteine proteinases"/>
    <property type="match status" value="1"/>
</dbReference>
<dbReference type="GO" id="GO:0006508">
    <property type="term" value="P:proteolysis"/>
    <property type="evidence" value="ECO:0007669"/>
    <property type="project" value="UniProtKB-KW"/>
</dbReference>
<evidence type="ECO:0000256" key="1">
    <source>
        <dbReference type="ARBA" id="ARBA00007074"/>
    </source>
</evidence>
<evidence type="ECO:0000259" key="5">
    <source>
        <dbReference type="PROSITE" id="PS51935"/>
    </source>
</evidence>
<protein>
    <submittedName>
        <fullName evidence="6">Peptidase</fullName>
    </submittedName>
</protein>
<dbReference type="Pfam" id="PF23795">
    <property type="entry name" value="SH3_YKFC_2nd"/>
    <property type="match status" value="1"/>
</dbReference>
<keyword evidence="4" id="KW-0788">Thiol protease</keyword>
<dbReference type="PROSITE" id="PS51935">
    <property type="entry name" value="NLPC_P60"/>
    <property type="match status" value="1"/>
</dbReference>
<dbReference type="Proteomes" id="UP000256488">
    <property type="component" value="Unassembled WGS sequence"/>
</dbReference>
<dbReference type="InterPro" id="IPR000064">
    <property type="entry name" value="NLP_P60_dom"/>
</dbReference>
<dbReference type="AlphaFoldDB" id="A0A3E0WV47"/>
<dbReference type="EMBL" id="NFZX01000004">
    <property type="protein sequence ID" value="RFA36698.1"/>
    <property type="molecule type" value="Genomic_DNA"/>
</dbReference>
<comment type="similarity">
    <text evidence="1">Belongs to the peptidase C40 family.</text>
</comment>
<dbReference type="GO" id="GO:0008234">
    <property type="term" value="F:cysteine-type peptidase activity"/>
    <property type="evidence" value="ECO:0007669"/>
    <property type="project" value="UniProtKB-KW"/>
</dbReference>
<dbReference type="Pfam" id="PF00877">
    <property type="entry name" value="NLPC_P60"/>
    <property type="match status" value="1"/>
</dbReference>
<dbReference type="Gene3D" id="3.90.1720.10">
    <property type="entry name" value="endopeptidase domain like (from Nostoc punctiforme)"/>
    <property type="match status" value="1"/>
</dbReference>
<dbReference type="PANTHER" id="PTHR47053">
    <property type="entry name" value="MUREIN DD-ENDOPEPTIDASE MEPH-RELATED"/>
    <property type="match status" value="1"/>
</dbReference>
<gene>
    <name evidence="6" type="ORF">CAI16_03570</name>
</gene>